<keyword evidence="3" id="KW-1185">Reference proteome</keyword>
<reference evidence="2" key="1">
    <citation type="journal article" date="2020" name="J Insects Food Feed">
        <title>The yellow mealworm (Tenebrio molitor) genome: a resource for the emerging insects as food and feed industry.</title>
        <authorList>
            <person name="Eriksson T."/>
            <person name="Andere A."/>
            <person name="Kelstrup H."/>
            <person name="Emery V."/>
            <person name="Picard C."/>
        </authorList>
    </citation>
    <scope>NUCLEOTIDE SEQUENCE</scope>
    <source>
        <strain evidence="2">Stoneville</strain>
        <tissue evidence="2">Whole head</tissue>
    </source>
</reference>
<comment type="caution">
    <text evidence="2">The sequence shown here is derived from an EMBL/GenBank/DDBJ whole genome shotgun (WGS) entry which is preliminary data.</text>
</comment>
<dbReference type="EMBL" id="JABDTM020002289">
    <property type="protein sequence ID" value="KAH0822438.1"/>
    <property type="molecule type" value="Genomic_DNA"/>
</dbReference>
<evidence type="ECO:0000313" key="3">
    <source>
        <dbReference type="Proteomes" id="UP000719412"/>
    </source>
</evidence>
<accession>A0A8J6HZP3</accession>
<protein>
    <recommendedName>
        <fullName evidence="4">PiggyBac transposable element-derived protein domain-containing protein</fullName>
    </recommendedName>
</protein>
<gene>
    <name evidence="2" type="ORF">GEV33_000353</name>
</gene>
<feature type="region of interest" description="Disordered" evidence="1">
    <location>
        <begin position="52"/>
        <end position="71"/>
    </location>
</feature>
<organism evidence="2 3">
    <name type="scientific">Tenebrio molitor</name>
    <name type="common">Yellow mealworm beetle</name>
    <dbReference type="NCBI Taxonomy" id="7067"/>
    <lineage>
        <taxon>Eukaryota</taxon>
        <taxon>Metazoa</taxon>
        <taxon>Ecdysozoa</taxon>
        <taxon>Arthropoda</taxon>
        <taxon>Hexapoda</taxon>
        <taxon>Insecta</taxon>
        <taxon>Pterygota</taxon>
        <taxon>Neoptera</taxon>
        <taxon>Endopterygota</taxon>
        <taxon>Coleoptera</taxon>
        <taxon>Polyphaga</taxon>
        <taxon>Cucujiformia</taxon>
        <taxon>Tenebrionidae</taxon>
        <taxon>Tenebrio</taxon>
    </lineage>
</organism>
<evidence type="ECO:0008006" key="4">
    <source>
        <dbReference type="Google" id="ProtNLM"/>
    </source>
</evidence>
<evidence type="ECO:0000256" key="1">
    <source>
        <dbReference type="SAM" id="MobiDB-lite"/>
    </source>
</evidence>
<proteinExistence type="predicted"/>
<feature type="compositionally biased region" description="Acidic residues" evidence="1">
    <location>
        <begin position="52"/>
        <end position="62"/>
    </location>
</feature>
<dbReference type="Proteomes" id="UP000719412">
    <property type="component" value="Unassembled WGS sequence"/>
</dbReference>
<dbReference type="AlphaFoldDB" id="A0A8J6HZP3"/>
<sequence length="263" mass="29880">MMEDTDFPIISASSFYGTRYTNLSAAVADIDSFERSGEVDVVILPLAAVDSQTDEEDIDEDDIQGKESLPSVIPGEAEVRWQESDNDFEDSHSEDDVPLSVRFSRNKSLRTPRAKTPKKTEPKWTDQNVNINMNVTTSSFERQSILKSELEGLNPVEVYEKIIYDDVQTKWQLMSLLNQNFKQWGIFHDKLSIDEAMVCYFGRHTDNASGYRYTFDTYCGAKNKSNNPGELRSMPLGSKIVLELLDALAVSSDHEYTHTTFFL</sequence>
<name>A0A8J6HZP3_TENMO</name>
<reference evidence="2" key="2">
    <citation type="submission" date="2021-08" db="EMBL/GenBank/DDBJ databases">
        <authorList>
            <person name="Eriksson T."/>
        </authorList>
    </citation>
    <scope>NUCLEOTIDE SEQUENCE</scope>
    <source>
        <strain evidence="2">Stoneville</strain>
        <tissue evidence="2">Whole head</tissue>
    </source>
</reference>
<evidence type="ECO:0000313" key="2">
    <source>
        <dbReference type="EMBL" id="KAH0822438.1"/>
    </source>
</evidence>